<dbReference type="Pfam" id="PF13176">
    <property type="entry name" value="TPR_7"/>
    <property type="match status" value="1"/>
</dbReference>
<dbReference type="SMART" id="SM00028">
    <property type="entry name" value="TPR"/>
    <property type="match status" value="8"/>
</dbReference>
<dbReference type="InterPro" id="IPR011990">
    <property type="entry name" value="TPR-like_helical_dom_sf"/>
</dbReference>
<feature type="region of interest" description="Disordered" evidence="1">
    <location>
        <begin position="1180"/>
        <end position="1200"/>
    </location>
</feature>
<dbReference type="AlphaFoldDB" id="A0A6A0AYE4"/>
<evidence type="ECO:0000313" key="3">
    <source>
        <dbReference type="EMBL" id="GFH37926.1"/>
    </source>
</evidence>
<protein>
    <submittedName>
        <fullName evidence="3">Tetratricopeptide repeat protein</fullName>
    </submittedName>
</protein>
<dbReference type="PANTHER" id="PTHR47691">
    <property type="entry name" value="REGULATOR-RELATED"/>
    <property type="match status" value="1"/>
</dbReference>
<organism evidence="3 4">
    <name type="scientific">Streptomyces pacificus</name>
    <dbReference type="NCBI Taxonomy" id="2705029"/>
    <lineage>
        <taxon>Bacteria</taxon>
        <taxon>Bacillati</taxon>
        <taxon>Actinomycetota</taxon>
        <taxon>Actinomycetes</taxon>
        <taxon>Kitasatosporales</taxon>
        <taxon>Streptomycetaceae</taxon>
        <taxon>Streptomyces</taxon>
    </lineage>
</organism>
<feature type="compositionally biased region" description="Basic and acidic residues" evidence="1">
    <location>
        <begin position="1180"/>
        <end position="1191"/>
    </location>
</feature>
<dbReference type="InterPro" id="IPR027417">
    <property type="entry name" value="P-loop_NTPase"/>
</dbReference>
<dbReference type="PANTHER" id="PTHR47691:SF3">
    <property type="entry name" value="HTH-TYPE TRANSCRIPTIONAL REGULATOR RV0890C-RELATED"/>
    <property type="match status" value="1"/>
</dbReference>
<accession>A0A6A0AYE4</accession>
<sequence>MYAQLPAPLTSAMAGLPPASRVFTGREALLRDLVSALSPDATEAAPITVISGQPGVGKTELALQIAHRALRTQGWFDGGVLFADLAGYAAEPEHRLQPEKVLASFLRALAIGDVPVGTQDRAGMYSSVLGAWADEGRRVLVVVDNASDSADVRPLMPADPRIPVLVTSRHRLSDLPNATIVDLPVLEPEESVAFLRRTLIQSRGSGDRRIDAEPDAAVAVVRRCGHLPLALHIVAARLADSPGRPLADLASDLASAAHGPQADGGVLDQLQRGDIGVRAALDLSYDALPEDQAELLRLLPHALTVTDDHSASTGALAALADLPEHRAGLLTEALARAHLIEADAQYGRWLLHDLVRAYVDEKNARRPDAEGERVRALDRLRTHYLTRTREALSHLTPDTRPAPRFADRDAAGAWLELELESVADFVAQELSSTDGELRRHGLGLALDLGVYLFQEETPGRYGRYPRLAAAAMMYRAAVRAARAERDRHLELTALGRAGDALTGLGLFEEAIGVRTEAHELAASAEPRVRLEHGANLAGTLRLARRFEPAATAYRRALELTSEIGDRSRELELTRQLAVTLKASGDVDAAVLALLRARTMAREVGDHSIEAALWTTLGDILRETTDPGDDALRAYLGAWFACRNAGDRFGEADRLMTVVGLLKDRERLDEALMVCFRAREVLEETDGDPAREAALLGLRGDVLRGLGRYEEATTVYQEAMWRYEDAELPYRLFGPLKLMEGYRDAVERHLERTSEQLVPDKALAALRDFPGVREQAIRRNDDVLKALATMPFFRAALADTGYDSYGGVRPYDGDIGFLREMRDEHRRIGDRYGEARVLGYIGRNLSDAGRHDEALAPLTEAHIMLRELGDLRGECGLLFRLGGALGLQGRYEEAVAAYTRLADVANRLSRPDAEAIAWQLRGLTLLQTGDDDEEAADCCERALRYHQDRGDLSEAVRLLDQFADALRALDRPEEALVALSRALRMAQSAGNRSEEAFVLHRLGLTLHDAGRYDEAVGAHVLAARLARETGDKDGRWTAIRHLRQARDRLALTWWRSRVPYRRGRTGAGQGLFGRHPVKSIRYTLYRRWHLLALCAGALVATSVWRQLGVALLLGFGVGLADACQTARDRTACTRQTADSRVRTLFSRVKERWTRRRTVRRVKRRVKRFRQREHLSIKISSRRNDDDLPDRTRNTGGTHGGL</sequence>
<evidence type="ECO:0000256" key="1">
    <source>
        <dbReference type="SAM" id="MobiDB-lite"/>
    </source>
</evidence>
<dbReference type="SMART" id="SM00382">
    <property type="entry name" value="AAA"/>
    <property type="match status" value="1"/>
</dbReference>
<evidence type="ECO:0000259" key="2">
    <source>
        <dbReference type="SMART" id="SM00382"/>
    </source>
</evidence>
<gene>
    <name evidence="3" type="ORF">SCWH03_41660</name>
</gene>
<keyword evidence="4" id="KW-1185">Reference proteome</keyword>
<name>A0A6A0AYE4_9ACTN</name>
<dbReference type="InterPro" id="IPR019734">
    <property type="entry name" value="TPR_rpt"/>
</dbReference>
<dbReference type="PRINTS" id="PR00364">
    <property type="entry name" value="DISEASERSIST"/>
</dbReference>
<dbReference type="Proteomes" id="UP000484988">
    <property type="component" value="Unassembled WGS sequence"/>
</dbReference>
<dbReference type="SUPFAM" id="SSF48452">
    <property type="entry name" value="TPR-like"/>
    <property type="match status" value="3"/>
</dbReference>
<dbReference type="Pfam" id="PF13191">
    <property type="entry name" value="AAA_16"/>
    <property type="match status" value="1"/>
</dbReference>
<comment type="caution">
    <text evidence="3">The sequence shown here is derived from an EMBL/GenBank/DDBJ whole genome shotgun (WGS) entry which is preliminary data.</text>
</comment>
<proteinExistence type="predicted"/>
<dbReference type="Gene3D" id="3.40.50.300">
    <property type="entry name" value="P-loop containing nucleotide triphosphate hydrolases"/>
    <property type="match status" value="1"/>
</dbReference>
<feature type="domain" description="AAA+ ATPase" evidence="2">
    <location>
        <begin position="44"/>
        <end position="205"/>
    </location>
</feature>
<dbReference type="EMBL" id="BLLG01000012">
    <property type="protein sequence ID" value="GFH37926.1"/>
    <property type="molecule type" value="Genomic_DNA"/>
</dbReference>
<dbReference type="SUPFAM" id="SSF52540">
    <property type="entry name" value="P-loop containing nucleoside triphosphate hydrolases"/>
    <property type="match status" value="1"/>
</dbReference>
<dbReference type="InterPro" id="IPR003593">
    <property type="entry name" value="AAA+_ATPase"/>
</dbReference>
<reference evidence="3 4" key="1">
    <citation type="submission" date="2020-02" db="EMBL/GenBank/DDBJ databases">
        <title>Whole Genome Shotgun Sequence of Streptomyces sp. strain CWH03.</title>
        <authorList>
            <person name="Dohra H."/>
            <person name="Kodani S."/>
            <person name="Yamamura H."/>
        </authorList>
    </citation>
    <scope>NUCLEOTIDE SEQUENCE [LARGE SCALE GENOMIC DNA]</scope>
    <source>
        <strain evidence="3 4">CWH03</strain>
    </source>
</reference>
<evidence type="ECO:0000313" key="4">
    <source>
        <dbReference type="Proteomes" id="UP000484988"/>
    </source>
</evidence>
<dbReference type="InterPro" id="IPR041664">
    <property type="entry name" value="AAA_16"/>
</dbReference>
<dbReference type="Gene3D" id="1.25.40.10">
    <property type="entry name" value="Tetratricopeptide repeat domain"/>
    <property type="match status" value="2"/>
</dbReference>